<dbReference type="Pfam" id="PF21196">
    <property type="entry name" value="PcrA_UvrD_tudor"/>
    <property type="match status" value="1"/>
</dbReference>
<accession>A0ABQ0MNW9</accession>
<evidence type="ECO:0000313" key="1">
    <source>
        <dbReference type="EMBL" id="GAW68752.1"/>
    </source>
</evidence>
<sequence>MHSRQEIEHHYNINTTFGVYNHLHSQGDKFKDTVLGVIVESQSIRNESIKISINKVTNSRITWLIKDKVSAKELAGCLVLVDSVTGAVYIFLNDAIVEAERYTADEANKLNKPDFKVGDLVEHPKFGKGQVYGVERFAGDHKLLIYFSQIYAYKKVLAQIANITKLN</sequence>
<reference evidence="2" key="2">
    <citation type="submission" date="2017-05" db="EMBL/GenBank/DDBJ databases">
        <title>Draft genome sequence of Geobacter pelophilus, a iron(III)-reducing bacteria.</title>
        <authorList>
            <person name="Aoyagi T."/>
            <person name="Koike H."/>
            <person name="Morita T."/>
            <person name="Sato Y."/>
            <person name="Habe H."/>
            <person name="Hori T."/>
        </authorList>
    </citation>
    <scope>NUCLEOTIDE SEQUENCE [LARGE SCALE GENOMIC DNA]</scope>
    <source>
        <strain evidence="2">Drf2</strain>
    </source>
</reference>
<organism evidence="1 2">
    <name type="scientific">Geoanaerobacter pelophilus</name>
    <dbReference type="NCBI Taxonomy" id="60036"/>
    <lineage>
        <taxon>Bacteria</taxon>
        <taxon>Pseudomonadati</taxon>
        <taxon>Thermodesulfobacteriota</taxon>
        <taxon>Desulfuromonadia</taxon>
        <taxon>Geobacterales</taxon>
        <taxon>Geobacteraceae</taxon>
        <taxon>Geoanaerobacter</taxon>
    </lineage>
</organism>
<protein>
    <submittedName>
        <fullName evidence="1">Uncharacterized protein</fullName>
    </submittedName>
</protein>
<reference evidence="1 2" key="1">
    <citation type="submission" date="2017-04" db="EMBL/GenBank/DDBJ databases">
        <authorList>
            <consortium name="Geobacter pelophilus Genome Sequencing"/>
            <person name="Aoyagi T."/>
            <person name="Koike H."/>
            <person name="Hori T."/>
        </authorList>
    </citation>
    <scope>NUCLEOTIDE SEQUENCE [LARGE SCALE GENOMIC DNA]</scope>
    <source>
        <strain evidence="1 2">Drf2</strain>
    </source>
</reference>
<evidence type="ECO:0000313" key="2">
    <source>
        <dbReference type="Proteomes" id="UP000194153"/>
    </source>
</evidence>
<keyword evidence="2" id="KW-1185">Reference proteome</keyword>
<name>A0ABQ0MNW9_9BACT</name>
<dbReference type="EMBL" id="BDQG01000001">
    <property type="protein sequence ID" value="GAW68752.1"/>
    <property type="molecule type" value="Genomic_DNA"/>
</dbReference>
<dbReference type="Proteomes" id="UP000194153">
    <property type="component" value="Unassembled WGS sequence"/>
</dbReference>
<gene>
    <name evidence="1" type="ORF">GPEL0_01f5229</name>
</gene>
<proteinExistence type="predicted"/>
<comment type="caution">
    <text evidence="1">The sequence shown here is derived from an EMBL/GenBank/DDBJ whole genome shotgun (WGS) entry which is preliminary data.</text>
</comment>